<organism evidence="1 2">
    <name type="scientific">Paenibacillus thailandensis</name>
    <dbReference type="NCBI Taxonomy" id="393250"/>
    <lineage>
        <taxon>Bacteria</taxon>
        <taxon>Bacillati</taxon>
        <taxon>Bacillota</taxon>
        <taxon>Bacilli</taxon>
        <taxon>Bacillales</taxon>
        <taxon>Paenibacillaceae</taxon>
        <taxon>Paenibacillus</taxon>
    </lineage>
</organism>
<reference evidence="2" key="1">
    <citation type="journal article" date="2019" name="Int. J. Syst. Evol. Microbiol.">
        <title>The Global Catalogue of Microorganisms (GCM) 10K type strain sequencing project: providing services to taxonomists for standard genome sequencing and annotation.</title>
        <authorList>
            <consortium name="The Broad Institute Genomics Platform"/>
            <consortium name="The Broad Institute Genome Sequencing Center for Infectious Disease"/>
            <person name="Wu L."/>
            <person name="Ma J."/>
        </authorList>
    </citation>
    <scope>NUCLEOTIDE SEQUENCE [LARGE SCALE GENOMIC DNA]</scope>
    <source>
        <strain evidence="2">TISTR 1827</strain>
    </source>
</reference>
<keyword evidence="2" id="KW-1185">Reference proteome</keyword>
<dbReference type="InterPro" id="IPR056951">
    <property type="entry name" value="Phage_connect_2"/>
</dbReference>
<evidence type="ECO:0000313" key="2">
    <source>
        <dbReference type="Proteomes" id="UP001597493"/>
    </source>
</evidence>
<dbReference type="Proteomes" id="UP001597493">
    <property type="component" value="Unassembled WGS sequence"/>
</dbReference>
<protein>
    <submittedName>
        <fullName evidence="1">DNA-packaging protein</fullName>
    </submittedName>
</protein>
<name>A0ABW5QT63_9BACL</name>
<comment type="caution">
    <text evidence="1">The sequence shown here is derived from an EMBL/GenBank/DDBJ whole genome shotgun (WGS) entry which is preliminary data.</text>
</comment>
<dbReference type="RefSeq" id="WP_379270298.1">
    <property type="nucleotide sequence ID" value="NZ_JBHUGT010000013.1"/>
</dbReference>
<sequence>MLADVKTALRLSQNVTALDGEVEDLIAAARDDLRLSGILPAKVADDTDSLIKRAVVTYCKANFGFDNPDAARLQASYESLKAHLSMSIEYTMEGDA</sequence>
<dbReference type="EMBL" id="JBHUMY010000005">
    <property type="protein sequence ID" value="MFD2659522.1"/>
    <property type="molecule type" value="Genomic_DNA"/>
</dbReference>
<gene>
    <name evidence="1" type="ORF">ACFSW5_04495</name>
</gene>
<proteinExistence type="predicted"/>
<evidence type="ECO:0000313" key="1">
    <source>
        <dbReference type="EMBL" id="MFD2659522.1"/>
    </source>
</evidence>
<dbReference type="Pfam" id="PF24829">
    <property type="entry name" value="Phage_connect_2"/>
    <property type="match status" value="1"/>
</dbReference>
<accession>A0ABW5QT63</accession>